<gene>
    <name evidence="11" type="ORF">BSAL_68600</name>
</gene>
<comment type="subcellular location">
    <subcellularLocation>
        <location evidence="1 9">Nucleus</location>
    </subcellularLocation>
</comment>
<dbReference type="GO" id="GO:0005681">
    <property type="term" value="C:spliceosomal complex"/>
    <property type="evidence" value="ECO:0007669"/>
    <property type="project" value="UniProtKB-KW"/>
</dbReference>
<dbReference type="Gene3D" id="2.30.30.100">
    <property type="match status" value="1"/>
</dbReference>
<keyword evidence="3 9" id="KW-0507">mRNA processing</keyword>
<dbReference type="AlphaFoldDB" id="A0A0S4KHT0"/>
<protein>
    <recommendedName>
        <fullName evidence="9">Small nuclear ribonucleoprotein E</fullName>
        <shortName evidence="9">snRNP-E</shortName>
    </recommendedName>
    <alternativeName>
        <fullName evidence="9">Sm protein E</fullName>
    </alternativeName>
</protein>
<dbReference type="GO" id="GO:0005687">
    <property type="term" value="C:U4 snRNP"/>
    <property type="evidence" value="ECO:0007669"/>
    <property type="project" value="UniProtKB-UniRule"/>
</dbReference>
<evidence type="ECO:0000256" key="9">
    <source>
        <dbReference type="RuleBase" id="RU365053"/>
    </source>
</evidence>
<dbReference type="Proteomes" id="UP000051952">
    <property type="component" value="Unassembled WGS sequence"/>
</dbReference>
<dbReference type="SMART" id="SM00651">
    <property type="entry name" value="Sm"/>
    <property type="match status" value="1"/>
</dbReference>
<evidence type="ECO:0000256" key="1">
    <source>
        <dbReference type="ARBA" id="ARBA00004123"/>
    </source>
</evidence>
<evidence type="ECO:0000256" key="8">
    <source>
        <dbReference type="ARBA" id="ARBA00023274"/>
    </source>
</evidence>
<dbReference type="GO" id="GO:0005685">
    <property type="term" value="C:U1 snRNP"/>
    <property type="evidence" value="ECO:0007669"/>
    <property type="project" value="UniProtKB-UniRule"/>
</dbReference>
<keyword evidence="12" id="KW-1185">Reference proteome</keyword>
<sequence>MSSIQQKVMVRPSNVIHGFKVKHEKVSIWLTHDNNTHYEGYIIGYDEFLNFVVDEVVEVNKKTSKTIELGRILLKGENVALIHAIGV</sequence>
<keyword evidence="7 9" id="KW-0539">Nucleus</keyword>
<evidence type="ECO:0000256" key="7">
    <source>
        <dbReference type="ARBA" id="ARBA00023242"/>
    </source>
</evidence>
<evidence type="ECO:0000256" key="3">
    <source>
        <dbReference type="ARBA" id="ARBA00022664"/>
    </source>
</evidence>
<keyword evidence="6 9" id="KW-0508">mRNA splicing</keyword>
<evidence type="ECO:0000259" key="10">
    <source>
        <dbReference type="SMART" id="SM00651"/>
    </source>
</evidence>
<dbReference type="EMBL" id="CYKH01000478">
    <property type="protein sequence ID" value="CUI14072.1"/>
    <property type="molecule type" value="Genomic_DNA"/>
</dbReference>
<comment type="function">
    <text evidence="9">Plays a role in pre-mRNA splicing as a core component of the spliceosomal U1, U2, U4 and U5 small nuclear ribonucleoproteins (snRNPs), the building blocks of the spliceosome.</text>
</comment>
<evidence type="ECO:0000256" key="2">
    <source>
        <dbReference type="ARBA" id="ARBA00006850"/>
    </source>
</evidence>
<dbReference type="Pfam" id="PF01423">
    <property type="entry name" value="LSM"/>
    <property type="match status" value="1"/>
</dbReference>
<dbReference type="GO" id="GO:0046540">
    <property type="term" value="C:U4/U6 x U5 tri-snRNP complex"/>
    <property type="evidence" value="ECO:0007669"/>
    <property type="project" value="UniProtKB-UniRule"/>
</dbReference>
<accession>A0A0S4KHT0</accession>
<evidence type="ECO:0000313" key="11">
    <source>
        <dbReference type="EMBL" id="CUI14072.1"/>
    </source>
</evidence>
<dbReference type="SUPFAM" id="SSF50182">
    <property type="entry name" value="Sm-like ribonucleoproteins"/>
    <property type="match status" value="1"/>
</dbReference>
<keyword evidence="8 9" id="KW-0687">Ribonucleoprotein</keyword>
<dbReference type="VEuPathDB" id="TriTrypDB:BSAL_68600"/>
<dbReference type="InterPro" id="IPR010920">
    <property type="entry name" value="LSM_dom_sf"/>
</dbReference>
<proteinExistence type="inferred from homology"/>
<organism evidence="11 12">
    <name type="scientific">Bodo saltans</name>
    <name type="common">Flagellated protozoan</name>
    <dbReference type="NCBI Taxonomy" id="75058"/>
    <lineage>
        <taxon>Eukaryota</taxon>
        <taxon>Discoba</taxon>
        <taxon>Euglenozoa</taxon>
        <taxon>Kinetoplastea</taxon>
        <taxon>Metakinetoplastina</taxon>
        <taxon>Eubodonida</taxon>
        <taxon>Bodonidae</taxon>
        <taxon>Bodo</taxon>
    </lineage>
</organism>
<reference evidence="12" key="1">
    <citation type="submission" date="2015-09" db="EMBL/GenBank/DDBJ databases">
        <authorList>
            <consortium name="Pathogen Informatics"/>
        </authorList>
    </citation>
    <scope>NUCLEOTIDE SEQUENCE [LARGE SCALE GENOMIC DNA]</scope>
    <source>
        <strain evidence="12">Lake Konstanz</strain>
    </source>
</reference>
<dbReference type="InterPro" id="IPR001163">
    <property type="entry name" value="Sm_dom_euk/arc"/>
</dbReference>
<evidence type="ECO:0000256" key="6">
    <source>
        <dbReference type="ARBA" id="ARBA00023187"/>
    </source>
</evidence>
<dbReference type="OrthoDB" id="25620at2759"/>
<dbReference type="OMA" id="VPPINCI"/>
<name>A0A0S4KHT0_BODSA</name>
<comment type="similarity">
    <text evidence="2 9">Belongs to the snRNP Sm proteins family.</text>
</comment>
<evidence type="ECO:0000256" key="4">
    <source>
        <dbReference type="ARBA" id="ARBA00022728"/>
    </source>
</evidence>
<dbReference type="GO" id="GO:0000387">
    <property type="term" value="P:spliceosomal snRNP assembly"/>
    <property type="evidence" value="ECO:0007669"/>
    <property type="project" value="UniProtKB-UniRule"/>
</dbReference>
<dbReference type="PANTHER" id="PTHR11193">
    <property type="entry name" value="SMALL NUCLEAR RIBONUCLEOPROTEIN E"/>
    <property type="match status" value="1"/>
</dbReference>
<keyword evidence="5 9" id="KW-0694">RNA-binding</keyword>
<evidence type="ECO:0000313" key="12">
    <source>
        <dbReference type="Proteomes" id="UP000051952"/>
    </source>
</evidence>
<keyword evidence="4 9" id="KW-0747">Spliceosome</keyword>
<feature type="domain" description="Sm" evidence="10">
    <location>
        <begin position="18"/>
        <end position="84"/>
    </location>
</feature>
<dbReference type="InterPro" id="IPR027078">
    <property type="entry name" value="snRNP-E"/>
</dbReference>
<dbReference type="CDD" id="cd01718">
    <property type="entry name" value="Sm_E"/>
    <property type="match status" value="1"/>
</dbReference>
<evidence type="ECO:0000256" key="5">
    <source>
        <dbReference type="ARBA" id="ARBA00022884"/>
    </source>
</evidence>
<dbReference type="GO" id="GO:0005686">
    <property type="term" value="C:U2 snRNP"/>
    <property type="evidence" value="ECO:0007669"/>
    <property type="project" value="UniProtKB-UniRule"/>
</dbReference>
<dbReference type="GO" id="GO:0003723">
    <property type="term" value="F:RNA binding"/>
    <property type="evidence" value="ECO:0007669"/>
    <property type="project" value="UniProtKB-KW"/>
</dbReference>
<dbReference type="GO" id="GO:0005682">
    <property type="term" value="C:U5 snRNP"/>
    <property type="evidence" value="ECO:0007669"/>
    <property type="project" value="UniProtKB-UniRule"/>
</dbReference>